<evidence type="ECO:0000313" key="2">
    <source>
        <dbReference type="Proteomes" id="UP000215335"/>
    </source>
</evidence>
<organism evidence="1 2">
    <name type="scientific">Trichomalopsis sarcophagae</name>
    <dbReference type="NCBI Taxonomy" id="543379"/>
    <lineage>
        <taxon>Eukaryota</taxon>
        <taxon>Metazoa</taxon>
        <taxon>Ecdysozoa</taxon>
        <taxon>Arthropoda</taxon>
        <taxon>Hexapoda</taxon>
        <taxon>Insecta</taxon>
        <taxon>Pterygota</taxon>
        <taxon>Neoptera</taxon>
        <taxon>Endopterygota</taxon>
        <taxon>Hymenoptera</taxon>
        <taxon>Apocrita</taxon>
        <taxon>Proctotrupomorpha</taxon>
        <taxon>Chalcidoidea</taxon>
        <taxon>Pteromalidae</taxon>
        <taxon>Pteromalinae</taxon>
        <taxon>Trichomalopsis</taxon>
    </lineage>
</organism>
<accession>A0A232EIA4</accession>
<proteinExistence type="predicted"/>
<gene>
    <name evidence="1" type="ORF">TSAR_008615</name>
</gene>
<name>A0A232EIA4_9HYME</name>
<reference evidence="1 2" key="1">
    <citation type="journal article" date="2017" name="Curr. Biol.">
        <title>The Evolution of Venom by Co-option of Single-Copy Genes.</title>
        <authorList>
            <person name="Martinson E.O."/>
            <person name="Mrinalini"/>
            <person name="Kelkar Y.D."/>
            <person name="Chang C.H."/>
            <person name="Werren J.H."/>
        </authorList>
    </citation>
    <scope>NUCLEOTIDE SEQUENCE [LARGE SCALE GENOMIC DNA]</scope>
    <source>
        <strain evidence="1 2">Alberta</strain>
        <tissue evidence="1">Whole body</tissue>
    </source>
</reference>
<protein>
    <submittedName>
        <fullName evidence="1">Uncharacterized protein</fullName>
    </submittedName>
</protein>
<keyword evidence="2" id="KW-1185">Reference proteome</keyword>
<dbReference type="Proteomes" id="UP000215335">
    <property type="component" value="Unassembled WGS sequence"/>
</dbReference>
<dbReference type="EMBL" id="NNAY01004297">
    <property type="protein sequence ID" value="OXU18090.1"/>
    <property type="molecule type" value="Genomic_DNA"/>
</dbReference>
<comment type="caution">
    <text evidence="1">The sequence shown here is derived from an EMBL/GenBank/DDBJ whole genome shotgun (WGS) entry which is preliminary data.</text>
</comment>
<evidence type="ECO:0000313" key="1">
    <source>
        <dbReference type="EMBL" id="OXU18090.1"/>
    </source>
</evidence>
<dbReference type="AlphaFoldDB" id="A0A232EIA4"/>
<sequence length="33" mass="4045">MFSLTHMDYGLPFWRSRSNRKLFNTDAYVFEIT</sequence>